<protein>
    <submittedName>
        <fullName evidence="1">Uncharacterized protein</fullName>
    </submittedName>
</protein>
<keyword evidence="2" id="KW-1185">Reference proteome</keyword>
<dbReference type="AlphaFoldDB" id="S3IAM4"/>
<dbReference type="Proteomes" id="UP000014411">
    <property type="component" value="Unassembled WGS sequence"/>
</dbReference>
<gene>
    <name evidence="1" type="ORF">RGCCGE502_20660</name>
</gene>
<organism evidence="1 2">
    <name type="scientific">Rhizobium grahamii CCGE 502</name>
    <dbReference type="NCBI Taxonomy" id="990285"/>
    <lineage>
        <taxon>Bacteria</taxon>
        <taxon>Pseudomonadati</taxon>
        <taxon>Pseudomonadota</taxon>
        <taxon>Alphaproteobacteria</taxon>
        <taxon>Hyphomicrobiales</taxon>
        <taxon>Rhizobiaceae</taxon>
        <taxon>Rhizobium/Agrobacterium group</taxon>
        <taxon>Rhizobium</taxon>
    </lineage>
</organism>
<reference evidence="1 2" key="1">
    <citation type="journal article" date="2012" name="J. Bacteriol.">
        <title>Genome sequence of Rhizobium grahamii CCGE502, a broad-host-range symbiont with low nodulation competitiveness in Phaseolus vulgaris.</title>
        <authorList>
            <person name="Althabegoiti M.J."/>
            <person name="Lozano L."/>
            <person name="Torres-Tejerizo G."/>
            <person name="Ormeno-Orrillo E."/>
            <person name="Rogel M.A."/>
            <person name="Gonzalez V."/>
            <person name="Martinez-Romero E."/>
        </authorList>
    </citation>
    <scope>NUCLEOTIDE SEQUENCE [LARGE SCALE GENOMIC DNA]</scope>
    <source>
        <strain evidence="1 2">CCGE 502</strain>
    </source>
</reference>
<dbReference type="EMBL" id="AEYE02000025">
    <property type="protein sequence ID" value="EPE96323.1"/>
    <property type="molecule type" value="Genomic_DNA"/>
</dbReference>
<sequence length="83" mass="9254">MGGDNDQLVAQAVAHLARIKRHCSNYDRRRAAVIAAAELHVQEALQQLDGHEAGRLLLDRNMVRHRLSLGALLKQSISHKPSR</sequence>
<evidence type="ECO:0000313" key="2">
    <source>
        <dbReference type="Proteomes" id="UP000014411"/>
    </source>
</evidence>
<name>S3IAM4_9HYPH</name>
<accession>S3IAM4</accession>
<evidence type="ECO:0000313" key="1">
    <source>
        <dbReference type="EMBL" id="EPE96323.1"/>
    </source>
</evidence>
<proteinExistence type="predicted"/>
<comment type="caution">
    <text evidence="1">The sequence shown here is derived from an EMBL/GenBank/DDBJ whole genome shotgun (WGS) entry which is preliminary data.</text>
</comment>
<dbReference type="HOGENOM" id="CLU_2540208_0_0_5"/>